<evidence type="ECO:0000256" key="6">
    <source>
        <dbReference type="ARBA" id="ARBA00023242"/>
    </source>
</evidence>
<accession>A0AAN6JR05</accession>
<evidence type="ECO:0000256" key="5">
    <source>
        <dbReference type="ARBA" id="ARBA00022833"/>
    </source>
</evidence>
<comment type="subcellular location">
    <subcellularLocation>
        <location evidence="1">Nucleus</location>
    </subcellularLocation>
</comment>
<comment type="caution">
    <text evidence="10">The sequence shown here is derived from an EMBL/GenBank/DDBJ whole genome shotgun (WGS) entry which is preliminary data.</text>
</comment>
<name>A0AAN6JR05_9BASI</name>
<feature type="region of interest" description="Disordered" evidence="8">
    <location>
        <begin position="182"/>
        <end position="216"/>
    </location>
</feature>
<evidence type="ECO:0000256" key="4">
    <source>
        <dbReference type="ARBA" id="ARBA00022771"/>
    </source>
</evidence>
<dbReference type="GO" id="GO:0000785">
    <property type="term" value="C:chromatin"/>
    <property type="evidence" value="ECO:0007669"/>
    <property type="project" value="TreeGrafter"/>
</dbReference>
<evidence type="ECO:0000256" key="1">
    <source>
        <dbReference type="ARBA" id="ARBA00004123"/>
    </source>
</evidence>
<evidence type="ECO:0000256" key="2">
    <source>
        <dbReference type="ARBA" id="ARBA00022723"/>
    </source>
</evidence>
<dbReference type="PANTHER" id="PTHR40626">
    <property type="entry name" value="MIP31509P"/>
    <property type="match status" value="1"/>
</dbReference>
<gene>
    <name evidence="10" type="primary">USV1_2</name>
    <name evidence="10" type="ORF">OC846_004590</name>
</gene>
<dbReference type="GO" id="GO:0005634">
    <property type="term" value="C:nucleus"/>
    <property type="evidence" value="ECO:0007669"/>
    <property type="project" value="UniProtKB-SubCell"/>
</dbReference>
<proteinExistence type="predicted"/>
<dbReference type="Proteomes" id="UP001176517">
    <property type="component" value="Unassembled WGS sequence"/>
</dbReference>
<dbReference type="EMBL" id="JAPDMZ010000142">
    <property type="protein sequence ID" value="KAK0548199.1"/>
    <property type="molecule type" value="Genomic_DNA"/>
</dbReference>
<organism evidence="10 11">
    <name type="scientific">Tilletia horrida</name>
    <dbReference type="NCBI Taxonomy" id="155126"/>
    <lineage>
        <taxon>Eukaryota</taxon>
        <taxon>Fungi</taxon>
        <taxon>Dikarya</taxon>
        <taxon>Basidiomycota</taxon>
        <taxon>Ustilaginomycotina</taxon>
        <taxon>Exobasidiomycetes</taxon>
        <taxon>Tilletiales</taxon>
        <taxon>Tilletiaceae</taxon>
        <taxon>Tilletia</taxon>
    </lineage>
</organism>
<sequence length="563" mass="59821">MGFQDPGGESIHLSSAPSYHIGLAHSPNQQQVRQGYGQQLTGMYGSESSVYLQQAQAPGLMSHVVSAHAQPAAFQHAVHAPILSHLQSSARMYSVEPLDDPMSPYRMQQPSPIPGHHAVHQHHPSLQMNGQHHQQQYPTNPAGSMAQMPHEHGHAAALGPNPAFYPAVPLSAGQQAVVMGSPAAGHSHLQSTQHPPMPSYSLTQGRGTAYQHPGTSHQIHAHAYSTSSFQQNGPTAPGTDSSATIYQAQPSQPHPMATQHHLYPHFQSISSNAYMGTASQPTQTGQVSFLMGQAAASASSHSFRAAPLSRYDSAREQPSSMPGVSTGAAGSGPTGDTISVKRQRASSNASALLKNATVSARRDRNAEQLTSGSVSSPEDANKLSPDGERGALTSGASSRTKGGVDKKTGDGITTITIFQCRGFEGCNMTFSCSEHLARHVRKHTGERLFPCHCGKAFSRLDNLRQHAQTVHSDTPDRNEAMMQELVVLHANLAASAAQMPHAHMQVSNKTVTADEREAKEAGERRQGGLRSETQPGSELTSMDAGHASQPPAGPDAATRRVLE</sequence>
<dbReference type="InterPro" id="IPR051059">
    <property type="entry name" value="VerF-like"/>
</dbReference>
<dbReference type="PANTHER" id="PTHR40626:SF32">
    <property type="entry name" value="ZINC FINGER PROTEIN RST2"/>
    <property type="match status" value="1"/>
</dbReference>
<keyword evidence="5" id="KW-0862">Zinc</keyword>
<feature type="compositionally biased region" description="Basic and acidic residues" evidence="8">
    <location>
        <begin position="512"/>
        <end position="526"/>
    </location>
</feature>
<feature type="region of interest" description="Disordered" evidence="8">
    <location>
        <begin position="307"/>
        <end position="408"/>
    </location>
</feature>
<feature type="compositionally biased region" description="Low complexity" evidence="8">
    <location>
        <begin position="345"/>
        <end position="356"/>
    </location>
</feature>
<reference evidence="10" key="1">
    <citation type="journal article" date="2023" name="PhytoFront">
        <title>Draft Genome Resources of Seven Strains of Tilletia horrida, Causal Agent of Kernel Smut of Rice.</title>
        <authorList>
            <person name="Khanal S."/>
            <person name="Antony Babu S."/>
            <person name="Zhou X.G."/>
        </authorList>
    </citation>
    <scope>NUCLEOTIDE SEQUENCE</scope>
    <source>
        <strain evidence="10">TX6</strain>
    </source>
</reference>
<dbReference type="GO" id="GO:0008270">
    <property type="term" value="F:zinc ion binding"/>
    <property type="evidence" value="ECO:0007669"/>
    <property type="project" value="UniProtKB-KW"/>
</dbReference>
<feature type="compositionally biased region" description="Basic and acidic residues" evidence="8">
    <location>
        <begin position="379"/>
        <end position="389"/>
    </location>
</feature>
<dbReference type="InterPro" id="IPR036236">
    <property type="entry name" value="Znf_C2H2_sf"/>
</dbReference>
<evidence type="ECO:0000256" key="3">
    <source>
        <dbReference type="ARBA" id="ARBA00022737"/>
    </source>
</evidence>
<evidence type="ECO:0000256" key="8">
    <source>
        <dbReference type="SAM" id="MobiDB-lite"/>
    </source>
</evidence>
<dbReference type="PROSITE" id="PS50157">
    <property type="entry name" value="ZINC_FINGER_C2H2_2"/>
    <property type="match status" value="2"/>
</dbReference>
<keyword evidence="2" id="KW-0479">Metal-binding</keyword>
<dbReference type="SUPFAM" id="SSF57667">
    <property type="entry name" value="beta-beta-alpha zinc fingers"/>
    <property type="match status" value="1"/>
</dbReference>
<evidence type="ECO:0000313" key="10">
    <source>
        <dbReference type="EMBL" id="KAK0548199.1"/>
    </source>
</evidence>
<dbReference type="InterPro" id="IPR013087">
    <property type="entry name" value="Znf_C2H2_type"/>
</dbReference>
<feature type="region of interest" description="Disordered" evidence="8">
    <location>
        <begin position="498"/>
        <end position="563"/>
    </location>
</feature>
<protein>
    <submittedName>
        <fullName evidence="10">Up in starvation</fullName>
    </submittedName>
</protein>
<feature type="domain" description="C2H2-type" evidence="9">
    <location>
        <begin position="418"/>
        <end position="448"/>
    </location>
</feature>
<feature type="non-terminal residue" evidence="10">
    <location>
        <position position="563"/>
    </location>
</feature>
<evidence type="ECO:0000259" key="9">
    <source>
        <dbReference type="PROSITE" id="PS50157"/>
    </source>
</evidence>
<dbReference type="AlphaFoldDB" id="A0AAN6JR05"/>
<dbReference type="GO" id="GO:0000978">
    <property type="term" value="F:RNA polymerase II cis-regulatory region sequence-specific DNA binding"/>
    <property type="evidence" value="ECO:0007669"/>
    <property type="project" value="InterPro"/>
</dbReference>
<keyword evidence="3" id="KW-0677">Repeat</keyword>
<dbReference type="SMART" id="SM00355">
    <property type="entry name" value="ZnF_C2H2"/>
    <property type="match status" value="2"/>
</dbReference>
<feature type="compositionally biased region" description="Polar residues" evidence="8">
    <location>
        <begin position="367"/>
        <end position="378"/>
    </location>
</feature>
<feature type="region of interest" description="Disordered" evidence="8">
    <location>
        <begin position="227"/>
        <end position="246"/>
    </location>
</feature>
<feature type="compositionally biased region" description="Polar residues" evidence="8">
    <location>
        <begin position="188"/>
        <end position="206"/>
    </location>
</feature>
<evidence type="ECO:0000313" key="11">
    <source>
        <dbReference type="Proteomes" id="UP001176517"/>
    </source>
</evidence>
<feature type="domain" description="C2H2-type" evidence="9">
    <location>
        <begin position="449"/>
        <end position="476"/>
    </location>
</feature>
<keyword evidence="4 7" id="KW-0863">Zinc-finger</keyword>
<dbReference type="Gene3D" id="3.30.160.60">
    <property type="entry name" value="Classic Zinc Finger"/>
    <property type="match status" value="2"/>
</dbReference>
<evidence type="ECO:0000256" key="7">
    <source>
        <dbReference type="PROSITE-ProRule" id="PRU00042"/>
    </source>
</evidence>
<dbReference type="GO" id="GO:0000981">
    <property type="term" value="F:DNA-binding transcription factor activity, RNA polymerase II-specific"/>
    <property type="evidence" value="ECO:0007669"/>
    <property type="project" value="InterPro"/>
</dbReference>
<keyword evidence="11" id="KW-1185">Reference proteome</keyword>
<feature type="compositionally biased region" description="Polar residues" evidence="8">
    <location>
        <begin position="531"/>
        <end position="540"/>
    </location>
</feature>
<keyword evidence="6" id="KW-0539">Nucleus</keyword>